<dbReference type="NCBIfam" id="NF004584">
    <property type="entry name" value="PRK05928.2-1"/>
    <property type="match status" value="1"/>
</dbReference>
<dbReference type="InterPro" id="IPR036108">
    <property type="entry name" value="4pyrrol_syn_uPrphyn_synt_sf"/>
</dbReference>
<dbReference type="Gene3D" id="3.40.50.10090">
    <property type="match status" value="2"/>
</dbReference>
<dbReference type="InterPro" id="IPR039793">
    <property type="entry name" value="UROS/Hem4"/>
</dbReference>
<dbReference type="Proteomes" id="UP000198853">
    <property type="component" value="Unassembled WGS sequence"/>
</dbReference>
<accession>A0A1G8MXP5</accession>
<dbReference type="GO" id="GO:0004852">
    <property type="term" value="F:uroporphyrinogen-III synthase activity"/>
    <property type="evidence" value="ECO:0007669"/>
    <property type="project" value="InterPro"/>
</dbReference>
<feature type="domain" description="Tetrapyrrole biosynthesis uroporphyrinogen III synthase" evidence="1">
    <location>
        <begin position="18"/>
        <end position="257"/>
    </location>
</feature>
<dbReference type="SUPFAM" id="SSF69618">
    <property type="entry name" value="HemD-like"/>
    <property type="match status" value="1"/>
</dbReference>
<dbReference type="AlphaFoldDB" id="A0A1G8MXP5"/>
<proteinExistence type="predicted"/>
<keyword evidence="3" id="KW-1185">Reference proteome</keyword>
<organism evidence="2 3">
    <name type="scientific">Natribacillus halophilus</name>
    <dbReference type="NCBI Taxonomy" id="549003"/>
    <lineage>
        <taxon>Bacteria</taxon>
        <taxon>Bacillati</taxon>
        <taxon>Bacillota</taxon>
        <taxon>Bacilli</taxon>
        <taxon>Bacillales</taxon>
        <taxon>Bacillaceae</taxon>
        <taxon>Natribacillus</taxon>
    </lineage>
</organism>
<dbReference type="RefSeq" id="WP_090397651.1">
    <property type="nucleotide sequence ID" value="NZ_FNEN01000005.1"/>
</dbReference>
<gene>
    <name evidence="2" type="ORF">SAMN04488123_10592</name>
</gene>
<dbReference type="EMBL" id="FNEN01000005">
    <property type="protein sequence ID" value="SDI72742.1"/>
    <property type="molecule type" value="Genomic_DNA"/>
</dbReference>
<dbReference type="InterPro" id="IPR003754">
    <property type="entry name" value="4pyrrol_synth_uPrphyn_synth"/>
</dbReference>
<name>A0A1G8MXP5_9BACI</name>
<evidence type="ECO:0000313" key="2">
    <source>
        <dbReference type="EMBL" id="SDI72742.1"/>
    </source>
</evidence>
<reference evidence="2 3" key="1">
    <citation type="submission" date="2016-10" db="EMBL/GenBank/DDBJ databases">
        <authorList>
            <person name="de Groot N.N."/>
        </authorList>
    </citation>
    <scope>NUCLEOTIDE SEQUENCE [LARGE SCALE GENOMIC DNA]</scope>
    <source>
        <strain evidence="2 3">DSM 21771</strain>
    </source>
</reference>
<sequence length="271" mass="30016">MNHLEGKYVALTASRKTDDMQTLLRKQGATSEVRSMQGTVKQDQEAVTRLMQEGLAGRVDWFIFTTGIGVTTLMAYADEAGMKERFLEKMQSAHVAARGYKTVAALKKLGINVDIRSDDGTTAGLKEKLKTVNFSGEHVIIQQYGVSSPVLEEYLEEQGATLTTWLPYVHEAPDDAAVDLFIEELLAEKYDAVCFTTGLQVRSLFNRANEVDRHRQLLRVFADKTIATAVGKVTAEALEEESVSRVVVPTTERMGAMMVELGRYVSGEEVN</sequence>
<dbReference type="Pfam" id="PF02602">
    <property type="entry name" value="HEM4"/>
    <property type="match status" value="1"/>
</dbReference>
<dbReference type="PANTHER" id="PTHR40082:SF1">
    <property type="entry name" value="BLR5956 PROTEIN"/>
    <property type="match status" value="1"/>
</dbReference>
<dbReference type="OrthoDB" id="9775656at2"/>
<dbReference type="CDD" id="cd06578">
    <property type="entry name" value="HemD"/>
    <property type="match status" value="1"/>
</dbReference>
<dbReference type="PANTHER" id="PTHR40082">
    <property type="entry name" value="BLR5956 PROTEIN"/>
    <property type="match status" value="1"/>
</dbReference>
<protein>
    <submittedName>
        <fullName evidence="2">Uroporphyrinogen-III synthase</fullName>
    </submittedName>
</protein>
<dbReference type="GO" id="GO:0006780">
    <property type="term" value="P:uroporphyrinogen III biosynthetic process"/>
    <property type="evidence" value="ECO:0007669"/>
    <property type="project" value="InterPro"/>
</dbReference>
<evidence type="ECO:0000313" key="3">
    <source>
        <dbReference type="Proteomes" id="UP000198853"/>
    </source>
</evidence>
<evidence type="ECO:0000259" key="1">
    <source>
        <dbReference type="Pfam" id="PF02602"/>
    </source>
</evidence>